<dbReference type="AlphaFoldDB" id="A0A239BQG1"/>
<sequence>MRVVDEPPLPADTVLDLAAVPRTPVLGWAGGGPRHVAGPPVEPAVMVEPARQVPAAQAGTRRWALVAARVGPARDVVAEGSAMRVHAVTDGALVRTVEALAFGHATDGAVTLADAAAAYERLARAAEAMAAAGGRLTESDDGLLVVRYDR</sequence>
<dbReference type="OrthoDB" id="5189117at2"/>
<accession>A0A239BQG1</accession>
<evidence type="ECO:0000313" key="2">
    <source>
        <dbReference type="Proteomes" id="UP000198386"/>
    </source>
</evidence>
<protein>
    <submittedName>
        <fullName evidence="1">Uncharacterized protein</fullName>
    </submittedName>
</protein>
<dbReference type="Proteomes" id="UP000198386">
    <property type="component" value="Unassembled WGS sequence"/>
</dbReference>
<reference evidence="2" key="1">
    <citation type="submission" date="2017-06" db="EMBL/GenBank/DDBJ databases">
        <authorList>
            <person name="Varghese N."/>
            <person name="Submissions S."/>
        </authorList>
    </citation>
    <scope>NUCLEOTIDE SEQUENCE [LARGE SCALE GENOMIC DNA]</scope>
    <source>
        <strain evidence="2">DSM 45423</strain>
    </source>
</reference>
<evidence type="ECO:0000313" key="1">
    <source>
        <dbReference type="EMBL" id="SNS09284.1"/>
    </source>
</evidence>
<keyword evidence="2" id="KW-1185">Reference proteome</keyword>
<organism evidence="1 2">
    <name type="scientific">Geodermatophilus saharensis</name>
    <dbReference type="NCBI Taxonomy" id="1137994"/>
    <lineage>
        <taxon>Bacteria</taxon>
        <taxon>Bacillati</taxon>
        <taxon>Actinomycetota</taxon>
        <taxon>Actinomycetes</taxon>
        <taxon>Geodermatophilales</taxon>
        <taxon>Geodermatophilaceae</taxon>
        <taxon>Geodermatophilus</taxon>
    </lineage>
</organism>
<gene>
    <name evidence="1" type="ORF">SAMN04488107_1320</name>
</gene>
<proteinExistence type="predicted"/>
<dbReference type="EMBL" id="FZOH01000002">
    <property type="protein sequence ID" value="SNS09284.1"/>
    <property type="molecule type" value="Genomic_DNA"/>
</dbReference>
<name>A0A239BQG1_9ACTN</name>